<evidence type="ECO:0000313" key="2">
    <source>
        <dbReference type="Proteomes" id="UP000000576"/>
    </source>
</evidence>
<evidence type="ECO:0000313" key="1">
    <source>
        <dbReference type="EMBL" id="AAM38567.1"/>
    </source>
</evidence>
<protein>
    <submittedName>
        <fullName evidence="1">Uncharacterized protein</fullName>
    </submittedName>
</protein>
<name>A0AAI7ZI62_XANAC</name>
<sequence length="94" mass="10779">MRRRFRIAALQHRSTSMRYNGDRTFREARAMTPLDKPLRRQLRIGDQAYTLIIDPQGLKLVEKGKRKGVALRWDELVSGDAALASALQASLEDR</sequence>
<reference evidence="1 2" key="1">
    <citation type="journal article" date="2002" name="Nature">
        <title>Comparison of the genomes of two Xanthomonas pathogens with differing host specificities.</title>
        <authorList>
            <person name="da Silva A.C."/>
            <person name="Ferro J.A."/>
            <person name="Reinach F.C."/>
            <person name="Farah C.S."/>
            <person name="Furlan L.R."/>
            <person name="Quaggio R.B."/>
            <person name="Monteiro-Vitorello C.B."/>
            <person name="Van Sluys M.A."/>
            <person name="Almeida N.F."/>
            <person name="Alves L.M."/>
            <person name="do Amaral A.M."/>
            <person name="Bertolini M.C."/>
            <person name="Camargo L.E."/>
            <person name="Camarotte G."/>
            <person name="Cannavan F."/>
            <person name="Cardozo J."/>
            <person name="Chambergo F."/>
            <person name="Ciapina L.P."/>
            <person name="Cicarelli R.M."/>
            <person name="Coutinho L.L."/>
            <person name="Cursino-Santos J.R."/>
            <person name="El-Dorry H."/>
            <person name="Faria J.B."/>
            <person name="Ferreira A.J."/>
            <person name="Ferreira R.C."/>
            <person name="Ferro M.I."/>
            <person name="Formighieri E.F."/>
            <person name="Franco M.C."/>
            <person name="Greggio C.C."/>
            <person name="Gruber A."/>
            <person name="Katsuyama A.M."/>
            <person name="Kishi L.T."/>
            <person name="Leite R.P."/>
            <person name="Lemos E.G."/>
            <person name="Lemos M.V."/>
            <person name="Locali E.C."/>
            <person name="Machado M.A."/>
            <person name="Madeira A.M."/>
            <person name="Martinez-Rossi N.M."/>
            <person name="Martins E.C."/>
            <person name="Meidanis J."/>
            <person name="Menck C.F."/>
            <person name="Miyaki C.Y."/>
            <person name="Moon D.H."/>
            <person name="Moreira L.M."/>
            <person name="Novo M.T."/>
            <person name="Okura V.K."/>
            <person name="Oliveira M.C."/>
            <person name="Oliveira V.R."/>
            <person name="Pereira H.A."/>
            <person name="Rossi A."/>
            <person name="Sena J.A."/>
            <person name="Silva C."/>
            <person name="de Souza R.F."/>
            <person name="Spinola L.A."/>
            <person name="Takita M.A."/>
            <person name="Tamura R.E."/>
            <person name="Teixeira E.C."/>
            <person name="Tezza R.I."/>
            <person name="Trindade dos Santos M."/>
            <person name="Truffi D."/>
            <person name="Tsai S.M."/>
            <person name="White F.F."/>
            <person name="Setubal J.C."/>
            <person name="Kitajima J.P."/>
        </authorList>
    </citation>
    <scope>NUCLEOTIDE SEQUENCE [LARGE SCALE GENOMIC DNA]</scope>
    <source>
        <strain evidence="1 2">306</strain>
    </source>
</reference>
<accession>A0AAI7ZI62</accession>
<dbReference type="EMBL" id="AE008923">
    <property type="protein sequence ID" value="AAM38567.1"/>
    <property type="molecule type" value="Genomic_DNA"/>
</dbReference>
<dbReference type="AlphaFoldDB" id="A0AAI7ZI62"/>
<dbReference type="Proteomes" id="UP000000576">
    <property type="component" value="Chromosome"/>
</dbReference>
<dbReference type="KEGG" id="xac:XAC3724"/>
<organism evidence="1 2">
    <name type="scientific">Xanthomonas axonopodis pv. citri (strain 306)</name>
    <dbReference type="NCBI Taxonomy" id="190486"/>
    <lineage>
        <taxon>Bacteria</taxon>
        <taxon>Pseudomonadati</taxon>
        <taxon>Pseudomonadota</taxon>
        <taxon>Gammaproteobacteria</taxon>
        <taxon>Lysobacterales</taxon>
        <taxon>Lysobacteraceae</taxon>
        <taxon>Xanthomonas</taxon>
    </lineage>
</organism>
<gene>
    <name evidence="1" type="ordered locus">XAC3724</name>
</gene>
<proteinExistence type="predicted"/>